<evidence type="ECO:0000313" key="2">
    <source>
        <dbReference type="Proteomes" id="UP001155280"/>
    </source>
</evidence>
<dbReference type="AlphaFoldDB" id="A0A9X2KYR6"/>
<accession>A0A9X2KYR6</accession>
<proteinExistence type="predicted"/>
<dbReference type="RefSeq" id="WP_241551484.1">
    <property type="nucleotide sequence ID" value="NZ_JANCNS010000002.1"/>
</dbReference>
<comment type="caution">
    <text evidence="1">The sequence shown here is derived from an EMBL/GenBank/DDBJ whole genome shotgun (WGS) entry which is preliminary data.</text>
</comment>
<dbReference type="EMBL" id="JANCNS010000002">
    <property type="protein sequence ID" value="MCP9200727.1"/>
    <property type="molecule type" value="Genomic_DNA"/>
</dbReference>
<organism evidence="1 2">
    <name type="scientific">Christiangramia oceanisediminis</name>
    <dbReference type="NCBI Taxonomy" id="2920386"/>
    <lineage>
        <taxon>Bacteria</taxon>
        <taxon>Pseudomonadati</taxon>
        <taxon>Bacteroidota</taxon>
        <taxon>Flavobacteriia</taxon>
        <taxon>Flavobacteriales</taxon>
        <taxon>Flavobacteriaceae</taxon>
        <taxon>Christiangramia</taxon>
    </lineage>
</organism>
<gene>
    <name evidence="1" type="ORF">MKO06_12470</name>
</gene>
<keyword evidence="2" id="KW-1185">Reference proteome</keyword>
<evidence type="ECO:0000313" key="1">
    <source>
        <dbReference type="EMBL" id="MCP9200727.1"/>
    </source>
</evidence>
<reference evidence="1" key="1">
    <citation type="submission" date="2022-07" db="EMBL/GenBank/DDBJ databases">
        <title>Gramela sediminis sp. nov., isolated from deep-sea sediment of the Indian Ocean.</title>
        <authorList>
            <person name="Shi H."/>
        </authorList>
    </citation>
    <scope>NUCLEOTIDE SEQUENCE</scope>
    <source>
        <strain evidence="1">GC03-9</strain>
    </source>
</reference>
<protein>
    <submittedName>
        <fullName evidence="1">Uncharacterized protein</fullName>
    </submittedName>
</protein>
<dbReference type="Proteomes" id="UP001155280">
    <property type="component" value="Unassembled WGS sequence"/>
</dbReference>
<sequence>MKSEFLDAGVLKAKFKIIKSLPDFARIREKRSSSGLSSVLMFYTRTNDPSGIRVINRPPLLNLSSVEQISGNF</sequence>
<name>A0A9X2KYR6_9FLAO</name>